<protein>
    <submittedName>
        <fullName evidence="2">Uncharacterized protein</fullName>
    </submittedName>
</protein>
<gene>
    <name evidence="2" type="ORF">PVAP13_4KG069980</name>
</gene>
<reference evidence="2" key="1">
    <citation type="submission" date="2020-05" db="EMBL/GenBank/DDBJ databases">
        <title>WGS assembly of Panicum virgatum.</title>
        <authorList>
            <person name="Lovell J.T."/>
            <person name="Jenkins J."/>
            <person name="Shu S."/>
            <person name="Juenger T.E."/>
            <person name="Schmutz J."/>
        </authorList>
    </citation>
    <scope>NUCLEOTIDE SEQUENCE</scope>
    <source>
        <strain evidence="2">AP13</strain>
    </source>
</reference>
<organism evidence="2 3">
    <name type="scientific">Panicum virgatum</name>
    <name type="common">Blackwell switchgrass</name>
    <dbReference type="NCBI Taxonomy" id="38727"/>
    <lineage>
        <taxon>Eukaryota</taxon>
        <taxon>Viridiplantae</taxon>
        <taxon>Streptophyta</taxon>
        <taxon>Embryophyta</taxon>
        <taxon>Tracheophyta</taxon>
        <taxon>Spermatophyta</taxon>
        <taxon>Magnoliopsida</taxon>
        <taxon>Liliopsida</taxon>
        <taxon>Poales</taxon>
        <taxon>Poaceae</taxon>
        <taxon>PACMAD clade</taxon>
        <taxon>Panicoideae</taxon>
        <taxon>Panicodae</taxon>
        <taxon>Paniceae</taxon>
        <taxon>Panicinae</taxon>
        <taxon>Panicum</taxon>
        <taxon>Panicum sect. Hiantes</taxon>
    </lineage>
</organism>
<feature type="compositionally biased region" description="Basic and acidic residues" evidence="1">
    <location>
        <begin position="13"/>
        <end position="26"/>
    </location>
</feature>
<dbReference type="EMBL" id="CM029043">
    <property type="protein sequence ID" value="KAG2609111.1"/>
    <property type="molecule type" value="Genomic_DNA"/>
</dbReference>
<name>A0A8T0TC14_PANVG</name>
<feature type="compositionally biased region" description="Basic residues" evidence="1">
    <location>
        <begin position="1"/>
        <end position="12"/>
    </location>
</feature>
<proteinExistence type="predicted"/>
<feature type="region of interest" description="Disordered" evidence="1">
    <location>
        <begin position="1"/>
        <end position="82"/>
    </location>
</feature>
<sequence>MAAGRRAGRGRGKRGEAAHHHEDESASRPAPHRAASAARPRACAVQCRSNHASPRAASSREQRVAGAQHLTHDGGWRTRRKSGLMEVGEAEVVAQARLRSGHGSPRLLRPPRRRSMHHGAAEQHCWRGA</sequence>
<feature type="compositionally biased region" description="Low complexity" evidence="1">
    <location>
        <begin position="27"/>
        <end position="44"/>
    </location>
</feature>
<evidence type="ECO:0000256" key="1">
    <source>
        <dbReference type="SAM" id="MobiDB-lite"/>
    </source>
</evidence>
<accession>A0A8T0TC14</accession>
<feature type="compositionally biased region" description="Basic and acidic residues" evidence="1">
    <location>
        <begin position="119"/>
        <end position="129"/>
    </location>
</feature>
<dbReference type="AlphaFoldDB" id="A0A8T0TC14"/>
<evidence type="ECO:0000313" key="2">
    <source>
        <dbReference type="EMBL" id="KAG2609111.1"/>
    </source>
</evidence>
<keyword evidence="3" id="KW-1185">Reference proteome</keyword>
<feature type="region of interest" description="Disordered" evidence="1">
    <location>
        <begin position="98"/>
        <end position="129"/>
    </location>
</feature>
<comment type="caution">
    <text evidence="2">The sequence shown here is derived from an EMBL/GenBank/DDBJ whole genome shotgun (WGS) entry which is preliminary data.</text>
</comment>
<evidence type="ECO:0000313" key="3">
    <source>
        <dbReference type="Proteomes" id="UP000823388"/>
    </source>
</evidence>
<dbReference type="Proteomes" id="UP000823388">
    <property type="component" value="Chromosome 4K"/>
</dbReference>